<organism evidence="1">
    <name type="scientific">Hexamita inflata</name>
    <dbReference type="NCBI Taxonomy" id="28002"/>
    <lineage>
        <taxon>Eukaryota</taxon>
        <taxon>Metamonada</taxon>
        <taxon>Diplomonadida</taxon>
        <taxon>Hexamitidae</taxon>
        <taxon>Hexamitinae</taxon>
        <taxon>Hexamita</taxon>
    </lineage>
</organism>
<sequence>MQSQSSNKQQNIFLSSELVFQSQIISQISNDNNFAVFGFNKDIQQIQQSTINVTITYITHISALICFQCDIQISSSELVFIAFGNILSGLMCTSGSIINITNSTLQYRFSSVCSAGLVINITQQLSFDLNNVKMLSYNNYSYYALFVYHVDNQQIISISNVQVCSTAFQNTVVGPRNAFLNQEEE</sequence>
<proteinExistence type="predicted"/>
<evidence type="ECO:0000313" key="1">
    <source>
        <dbReference type="EMBL" id="CAI9923328.1"/>
    </source>
</evidence>
<keyword evidence="3" id="KW-1185">Reference proteome</keyword>
<reference evidence="2 3" key="2">
    <citation type="submission" date="2024-07" db="EMBL/GenBank/DDBJ databases">
        <authorList>
            <person name="Akdeniz Z."/>
        </authorList>
    </citation>
    <scope>NUCLEOTIDE SEQUENCE [LARGE SCALE GENOMIC DNA]</scope>
</reference>
<name>A0AA86NQA4_9EUKA</name>
<reference evidence="1" key="1">
    <citation type="submission" date="2023-06" db="EMBL/GenBank/DDBJ databases">
        <authorList>
            <person name="Kurt Z."/>
        </authorList>
    </citation>
    <scope>NUCLEOTIDE SEQUENCE</scope>
</reference>
<dbReference type="AlphaFoldDB" id="A0AA86NQA4"/>
<comment type="caution">
    <text evidence="1">The sequence shown here is derived from an EMBL/GenBank/DDBJ whole genome shotgun (WGS) entry which is preliminary data.</text>
</comment>
<evidence type="ECO:0000313" key="3">
    <source>
        <dbReference type="Proteomes" id="UP001642409"/>
    </source>
</evidence>
<accession>A0AA86NQA4</accession>
<dbReference type="Proteomes" id="UP001642409">
    <property type="component" value="Unassembled WGS sequence"/>
</dbReference>
<evidence type="ECO:0000313" key="2">
    <source>
        <dbReference type="EMBL" id="CAL5980573.1"/>
    </source>
</evidence>
<dbReference type="EMBL" id="CAXDID020000012">
    <property type="protein sequence ID" value="CAL5980573.1"/>
    <property type="molecule type" value="Genomic_DNA"/>
</dbReference>
<dbReference type="EMBL" id="CATOUU010000279">
    <property type="protein sequence ID" value="CAI9923328.1"/>
    <property type="molecule type" value="Genomic_DNA"/>
</dbReference>
<gene>
    <name evidence="1" type="ORF">HINF_LOCUS10973</name>
    <name evidence="2" type="ORF">HINF_LOCUS6240</name>
</gene>
<protein>
    <submittedName>
        <fullName evidence="2">Hypothetical_protein</fullName>
    </submittedName>
</protein>